<evidence type="ECO:0000256" key="8">
    <source>
        <dbReference type="ARBA" id="ARBA00022840"/>
    </source>
</evidence>
<dbReference type="CDD" id="cd09641">
    <property type="entry name" value="Cas3''_I"/>
    <property type="match status" value="1"/>
</dbReference>
<dbReference type="AlphaFoldDB" id="A0A2M9C3S3"/>
<dbReference type="InterPro" id="IPR027417">
    <property type="entry name" value="P-loop_NTPase"/>
</dbReference>
<evidence type="ECO:0000256" key="7">
    <source>
        <dbReference type="ARBA" id="ARBA00022806"/>
    </source>
</evidence>
<dbReference type="GO" id="GO:0003724">
    <property type="term" value="F:RNA helicase activity"/>
    <property type="evidence" value="ECO:0007669"/>
    <property type="project" value="TreeGrafter"/>
</dbReference>
<dbReference type="Pfam" id="PF00270">
    <property type="entry name" value="DEAD"/>
    <property type="match status" value="1"/>
</dbReference>
<evidence type="ECO:0000256" key="4">
    <source>
        <dbReference type="ARBA" id="ARBA00022723"/>
    </source>
</evidence>
<evidence type="ECO:0000256" key="1">
    <source>
        <dbReference type="ARBA" id="ARBA00006847"/>
    </source>
</evidence>
<dbReference type="Pfam" id="PF22590">
    <property type="entry name" value="Cas3-like_C_2"/>
    <property type="match status" value="1"/>
</dbReference>
<dbReference type="EMBL" id="PGFB01000001">
    <property type="protein sequence ID" value="PJJ65181.1"/>
    <property type="molecule type" value="Genomic_DNA"/>
</dbReference>
<dbReference type="GO" id="GO:0003723">
    <property type="term" value="F:RNA binding"/>
    <property type="evidence" value="ECO:0007669"/>
    <property type="project" value="TreeGrafter"/>
</dbReference>
<sequence length="1036" mass="114880">MQGIHKRKGEFQRDLKGGYLIFSTVHTLASDLRSTRHAHHSNCRSRTTHTFLGPRQQSKTQIRGVTIVALSTVARTPWAKSSEDETSWLPLHVHMADSAAVADILWDEWIPRSVRELLSRDLNDDLEFTRRVFVFLAAQHDCGKCTPAFAVQVESLTGRMRDAGLRFRIGANSTERSRLPHSAASFHLLTHWLTENQHWSKPVAQSYAAVVGSHHGVTPTSEQARVVGQLPELVGEGELWKNTQHELIDYAARLALHDGDLGAMANRPLSPRSQVLLTGLVIVADWIASDETRFSYDFTGLNSTERARRALGDLRLTPPWQPGETRDDVEGTFRERFGLGNKATLRPVQRAASELARTLPHPGLMIIESEMGSGKTEAALLATEILATRFGQGGCFVALPTMATSDAMFSRVRRWVEHLPVDPDAIDVRRSMYLAHGKASLNEETLDLLANFRAVGDHQGKGESAEEWLIIHEWLNGRKKGPLANFVVGTIDQVLFAGLKSRHLMLRHLALANKVVVIDEVHSYDAYMNVYLERVLEWLGHYEVPVIMLSATLPTGVRKKLLRAYAGERRPSAHPKPDNETSEEKAERKQRLRAAFKAGVVEETDPFAALDDIRSYPLITAVSDGELFITPVEAPGESRQVELIRAADDDETLLRILDESLADGGCAVIVRNTVARAQDTMRLVKEHLGSDTIVKLAHSRFAANDRVEIDTWLRTTFGSPDSPGRPPKAIVVGTQVLEQSLDIDFDVMVTDLAPTDLLLQRIGRLHRHERGGRPSAVAEARCHIVGVEDWSTTPPTIGSSTSTIYSDYPLLRTLMALDSIVGSNRLSLPRDIPALVRATYDVVRDAPPGWDEPLEIARRTWDAEIESKHLRAQTFLLGSPGRDGSSLVGWIDRGVGEVDGDSPEGQAQVRDTEDTLEVLLVQRVGSDIRTLPTLAHGGGLVIKTMWPPDDSRVERTVANSSVRLPPSLTAPWRFNRVLGALEENAFEGWQKSYWLRGQLALVLDENMHAELAGADVRYDKELGLIVTIIKKGDSNG</sequence>
<name>A0A2M9C3S3_9MICO</name>
<dbReference type="PANTHER" id="PTHR47963:SF9">
    <property type="entry name" value="CRISPR-ASSOCIATED ENDONUCLEASE_HELICASE CAS3"/>
    <property type="match status" value="1"/>
</dbReference>
<dbReference type="InterPro" id="IPR054712">
    <property type="entry name" value="Cas3-like_dom"/>
</dbReference>
<dbReference type="RefSeq" id="WP_100343106.1">
    <property type="nucleotide sequence ID" value="NZ_PGFB01000001.1"/>
</dbReference>
<keyword evidence="14" id="KW-1185">Reference proteome</keyword>
<dbReference type="InterPro" id="IPR011545">
    <property type="entry name" value="DEAD/DEAH_box_helicase_dom"/>
</dbReference>
<organism evidence="13 14">
    <name type="scientific">Compostimonas suwonensis</name>
    <dbReference type="NCBI Taxonomy" id="1048394"/>
    <lineage>
        <taxon>Bacteria</taxon>
        <taxon>Bacillati</taxon>
        <taxon>Actinomycetota</taxon>
        <taxon>Actinomycetes</taxon>
        <taxon>Micrococcales</taxon>
        <taxon>Microbacteriaceae</taxon>
        <taxon>Compostimonas</taxon>
    </lineage>
</organism>
<dbReference type="InterPro" id="IPR050547">
    <property type="entry name" value="DEAD_box_RNA_helicases"/>
</dbReference>
<comment type="caution">
    <text evidence="13">The sequence shown here is derived from an EMBL/GenBank/DDBJ whole genome shotgun (WGS) entry which is preliminary data.</text>
</comment>
<dbReference type="GO" id="GO:0016787">
    <property type="term" value="F:hydrolase activity"/>
    <property type="evidence" value="ECO:0007669"/>
    <property type="project" value="UniProtKB-KW"/>
</dbReference>
<evidence type="ECO:0000256" key="10">
    <source>
        <dbReference type="SAM" id="MobiDB-lite"/>
    </source>
</evidence>
<dbReference type="InterPro" id="IPR038257">
    <property type="entry name" value="CRISPR-assoc_Cas3_HD_sf"/>
</dbReference>
<keyword evidence="3" id="KW-0540">Nuclease</keyword>
<dbReference type="SUPFAM" id="SSF52540">
    <property type="entry name" value="P-loop containing nucleoside triphosphate hydrolases"/>
    <property type="match status" value="1"/>
</dbReference>
<evidence type="ECO:0000256" key="9">
    <source>
        <dbReference type="ARBA" id="ARBA00023118"/>
    </source>
</evidence>
<keyword evidence="7 13" id="KW-0347">Helicase</keyword>
<evidence type="ECO:0000313" key="14">
    <source>
        <dbReference type="Proteomes" id="UP000230161"/>
    </source>
</evidence>
<gene>
    <name evidence="13" type="ORF">CLV54_0210</name>
</gene>
<dbReference type="GO" id="GO:0051607">
    <property type="term" value="P:defense response to virus"/>
    <property type="evidence" value="ECO:0007669"/>
    <property type="project" value="UniProtKB-KW"/>
</dbReference>
<feature type="region of interest" description="Disordered" evidence="10">
    <location>
        <begin position="568"/>
        <end position="588"/>
    </location>
</feature>
<reference evidence="13 14" key="1">
    <citation type="submission" date="2017-11" db="EMBL/GenBank/DDBJ databases">
        <title>Genomic Encyclopedia of Archaeal and Bacterial Type Strains, Phase II (KMG-II): From Individual Species to Whole Genera.</title>
        <authorList>
            <person name="Goeker M."/>
        </authorList>
    </citation>
    <scope>NUCLEOTIDE SEQUENCE [LARGE SCALE GENOMIC DNA]</scope>
    <source>
        <strain evidence="13 14">DSM 25625</strain>
    </source>
</reference>
<dbReference type="InterPro" id="IPR006483">
    <property type="entry name" value="CRISPR-assoc_Cas3_HD"/>
</dbReference>
<evidence type="ECO:0000256" key="6">
    <source>
        <dbReference type="ARBA" id="ARBA00022801"/>
    </source>
</evidence>
<dbReference type="InterPro" id="IPR041372">
    <property type="entry name" value="Cas3_C"/>
</dbReference>
<evidence type="ECO:0000256" key="3">
    <source>
        <dbReference type="ARBA" id="ARBA00022722"/>
    </source>
</evidence>
<dbReference type="InterPro" id="IPR014001">
    <property type="entry name" value="Helicase_ATP-bd"/>
</dbReference>
<proteinExistence type="inferred from homology"/>
<evidence type="ECO:0000256" key="2">
    <source>
        <dbReference type="ARBA" id="ARBA00009046"/>
    </source>
</evidence>
<dbReference type="Pfam" id="PF18395">
    <property type="entry name" value="Cas3_C"/>
    <property type="match status" value="1"/>
</dbReference>
<keyword evidence="6" id="KW-0378">Hydrolase</keyword>
<dbReference type="InterPro" id="IPR006474">
    <property type="entry name" value="Helicase_Cas3_CRISPR-ass_core"/>
</dbReference>
<dbReference type="Gene3D" id="3.40.50.300">
    <property type="entry name" value="P-loop containing nucleotide triphosphate hydrolases"/>
    <property type="match status" value="2"/>
</dbReference>
<evidence type="ECO:0000313" key="13">
    <source>
        <dbReference type="EMBL" id="PJJ65181.1"/>
    </source>
</evidence>
<dbReference type="PROSITE" id="PS51192">
    <property type="entry name" value="HELICASE_ATP_BIND_1"/>
    <property type="match status" value="1"/>
</dbReference>
<keyword evidence="4" id="KW-0479">Metal-binding</keyword>
<protein>
    <submittedName>
        <fullName evidence="13">CRISPR-associated endonuclease/helicase Cas3</fullName>
    </submittedName>
</protein>
<evidence type="ECO:0000259" key="12">
    <source>
        <dbReference type="PROSITE" id="PS51643"/>
    </source>
</evidence>
<dbReference type="GO" id="GO:0004519">
    <property type="term" value="F:endonuclease activity"/>
    <property type="evidence" value="ECO:0007669"/>
    <property type="project" value="UniProtKB-KW"/>
</dbReference>
<dbReference type="GO" id="GO:0046872">
    <property type="term" value="F:metal ion binding"/>
    <property type="evidence" value="ECO:0007669"/>
    <property type="project" value="UniProtKB-KW"/>
</dbReference>
<dbReference type="Pfam" id="PF18019">
    <property type="entry name" value="Cas3_HD"/>
    <property type="match status" value="1"/>
</dbReference>
<comment type="similarity">
    <text evidence="1">In the N-terminal section; belongs to the CRISPR-associated nuclease Cas3-HD family.</text>
</comment>
<dbReference type="PROSITE" id="PS51643">
    <property type="entry name" value="HD_CAS3"/>
    <property type="match status" value="1"/>
</dbReference>
<dbReference type="SMART" id="SM00487">
    <property type="entry name" value="DEXDc"/>
    <property type="match status" value="1"/>
</dbReference>
<accession>A0A2M9C3S3</accession>
<keyword evidence="5" id="KW-0547">Nucleotide-binding</keyword>
<evidence type="ECO:0000256" key="5">
    <source>
        <dbReference type="ARBA" id="ARBA00022741"/>
    </source>
</evidence>
<comment type="similarity">
    <text evidence="2">In the central section; belongs to the CRISPR-associated helicase Cas3 family.</text>
</comment>
<keyword evidence="9" id="KW-0051">Antiviral defense</keyword>
<dbReference type="OrthoDB" id="9810236at2"/>
<dbReference type="NCBIfam" id="TIGR01596">
    <property type="entry name" value="cas3_HD"/>
    <property type="match status" value="1"/>
</dbReference>
<keyword evidence="8" id="KW-0067">ATP-binding</keyword>
<feature type="domain" description="HD Cas3-type" evidence="12">
    <location>
        <begin position="84"/>
        <end position="287"/>
    </location>
</feature>
<dbReference type="CDD" id="cd17930">
    <property type="entry name" value="DEXHc_cas3"/>
    <property type="match status" value="1"/>
</dbReference>
<dbReference type="PANTHER" id="PTHR47963">
    <property type="entry name" value="DEAD-BOX ATP-DEPENDENT RNA HELICASE 47, MITOCHONDRIAL"/>
    <property type="match status" value="1"/>
</dbReference>
<dbReference type="Proteomes" id="UP000230161">
    <property type="component" value="Unassembled WGS sequence"/>
</dbReference>
<evidence type="ECO:0000259" key="11">
    <source>
        <dbReference type="PROSITE" id="PS51192"/>
    </source>
</evidence>
<keyword evidence="13" id="KW-0255">Endonuclease</keyword>
<feature type="domain" description="Helicase ATP-binding" evidence="11">
    <location>
        <begin position="356"/>
        <end position="561"/>
    </location>
</feature>
<dbReference type="NCBIfam" id="TIGR01587">
    <property type="entry name" value="cas3_core"/>
    <property type="match status" value="1"/>
</dbReference>
<dbReference type="GO" id="GO:0005524">
    <property type="term" value="F:ATP binding"/>
    <property type="evidence" value="ECO:0007669"/>
    <property type="project" value="UniProtKB-KW"/>
</dbReference>
<dbReference type="Gene3D" id="1.10.3210.30">
    <property type="match status" value="1"/>
</dbReference>